<dbReference type="RefSeq" id="WP_346751370.1">
    <property type="nucleotide sequence ID" value="NZ_JAUJEA010000002.1"/>
</dbReference>
<evidence type="ECO:0000313" key="2">
    <source>
        <dbReference type="Proteomes" id="UP001172082"/>
    </source>
</evidence>
<dbReference type="EMBL" id="JAUJEA010000002">
    <property type="protein sequence ID" value="MDN5201344.1"/>
    <property type="molecule type" value="Genomic_DNA"/>
</dbReference>
<protein>
    <submittedName>
        <fullName evidence="1">STAS/SEC14 domain-containing protein</fullName>
    </submittedName>
</protein>
<name>A0ABT8KM88_9BACT</name>
<evidence type="ECO:0000313" key="1">
    <source>
        <dbReference type="EMBL" id="MDN5201344.1"/>
    </source>
</evidence>
<dbReference type="Proteomes" id="UP001172082">
    <property type="component" value="Unassembled WGS sequence"/>
</dbReference>
<organism evidence="1 2">
    <name type="scientific">Splendidivirga corallicola</name>
    <dbReference type="NCBI Taxonomy" id="3051826"/>
    <lineage>
        <taxon>Bacteria</taxon>
        <taxon>Pseudomonadati</taxon>
        <taxon>Bacteroidota</taxon>
        <taxon>Cytophagia</taxon>
        <taxon>Cytophagales</taxon>
        <taxon>Splendidivirgaceae</taxon>
        <taxon>Splendidivirga</taxon>
    </lineage>
</organism>
<sequence length="118" mass="13629">MKIVYTDISDSSPEMAIRVFERNKTIISEFDKNSVYSLVNAKDVRFNSKLIQVVKETVKENNPYVRATAVSGLNTLTRLMVNSIVSFTGREIKLFENEDEAKEWLYQRFLDVQPAFTP</sequence>
<gene>
    <name evidence="1" type="ORF">QQ008_08225</name>
</gene>
<reference evidence="1" key="1">
    <citation type="submission" date="2023-06" db="EMBL/GenBank/DDBJ databases">
        <title>Genomic of Parafulvivirga corallium.</title>
        <authorList>
            <person name="Wang G."/>
        </authorList>
    </citation>
    <scope>NUCLEOTIDE SEQUENCE</scope>
    <source>
        <strain evidence="1">BMA10</strain>
    </source>
</reference>
<keyword evidence="2" id="KW-1185">Reference proteome</keyword>
<proteinExistence type="predicted"/>
<accession>A0ABT8KM88</accession>
<comment type="caution">
    <text evidence="1">The sequence shown here is derived from an EMBL/GenBank/DDBJ whole genome shotgun (WGS) entry which is preliminary data.</text>
</comment>